<dbReference type="SUPFAM" id="SSF47413">
    <property type="entry name" value="lambda repressor-like DNA-binding domains"/>
    <property type="match status" value="1"/>
</dbReference>
<dbReference type="InterPro" id="IPR043917">
    <property type="entry name" value="DUF5753"/>
</dbReference>
<accession>A0A0K1JDR9</accession>
<sequence>MREEAGLSGSEVARSIGWSQPKLSRIETGRFGASLHELALLLDFYGVAEEVRAELLARTARRGELGGAWVVRAGGSRRRQSEVGAVESRVERLQQYQMATIPGLLQVPAYTRAVAAAMGLADTDAIAERRAERQADFRSRDAVPYEVVLDARALTRWPGLDSVMVDQLSHLTALDQQHLVLRVLPDGSGAQAVAMSSFLIYTFPNEQPAVVMSEAQTADLYLSDEGDVAAFRGLFERLVNEALSVEETQAYLRRRLRSLRNRSDHDGEDRRGQ</sequence>
<proteinExistence type="predicted"/>
<dbReference type="InterPro" id="IPR010982">
    <property type="entry name" value="Lambda_DNA-bd_dom_sf"/>
</dbReference>
<evidence type="ECO:0000259" key="1">
    <source>
        <dbReference type="PROSITE" id="PS50943"/>
    </source>
</evidence>
<dbReference type="InterPro" id="IPR001387">
    <property type="entry name" value="Cro/C1-type_HTH"/>
</dbReference>
<dbReference type="KEGG" id="lmoi:VV02_01540"/>
<dbReference type="AlphaFoldDB" id="A0A0K1JDR9"/>
<organism evidence="2 3">
    <name type="scientific">Luteipulveratus mongoliensis</name>
    <dbReference type="NCBI Taxonomy" id="571913"/>
    <lineage>
        <taxon>Bacteria</taxon>
        <taxon>Bacillati</taxon>
        <taxon>Actinomycetota</taxon>
        <taxon>Actinomycetes</taxon>
        <taxon>Micrococcales</taxon>
        <taxon>Dermacoccaceae</taxon>
        <taxon>Luteipulveratus</taxon>
    </lineage>
</organism>
<dbReference type="CDD" id="cd00093">
    <property type="entry name" value="HTH_XRE"/>
    <property type="match status" value="1"/>
</dbReference>
<dbReference type="STRING" id="571913.VV02_01540"/>
<feature type="domain" description="HTH cro/C1-type" evidence="1">
    <location>
        <begin position="1"/>
        <end position="51"/>
    </location>
</feature>
<dbReference type="Gene3D" id="1.10.260.40">
    <property type="entry name" value="lambda repressor-like DNA-binding domains"/>
    <property type="match status" value="1"/>
</dbReference>
<dbReference type="PATRIC" id="fig|571913.6.peg.316"/>
<gene>
    <name evidence="2" type="ORF">VV02_01540</name>
</gene>
<protein>
    <recommendedName>
        <fullName evidence="1">HTH cro/C1-type domain-containing protein</fullName>
    </recommendedName>
</protein>
<evidence type="ECO:0000313" key="2">
    <source>
        <dbReference type="EMBL" id="AKU14856.1"/>
    </source>
</evidence>
<reference evidence="2 3" key="1">
    <citation type="submission" date="2015-03" db="EMBL/GenBank/DDBJ databases">
        <title>Luteipulveratus halotolerans sp. nov., a novel actinobacterium (Dermacoccaceae) from Sarawak, Malaysia.</title>
        <authorList>
            <person name="Juboi H."/>
            <person name="Basik A."/>
            <person name="Shamsul S.S."/>
            <person name="Arnold P."/>
            <person name="Schmitt E.K."/>
            <person name="Sanglier J.-J."/>
            <person name="Yeo T."/>
        </authorList>
    </citation>
    <scope>NUCLEOTIDE SEQUENCE [LARGE SCALE GENOMIC DNA]</scope>
    <source>
        <strain evidence="2 3">MN07-A0370</strain>
    </source>
</reference>
<dbReference type="Pfam" id="PF13560">
    <property type="entry name" value="HTH_31"/>
    <property type="match status" value="1"/>
</dbReference>
<dbReference type="RefSeq" id="WP_052589404.1">
    <property type="nucleotide sequence ID" value="NZ_CP011112.1"/>
</dbReference>
<evidence type="ECO:0000313" key="3">
    <source>
        <dbReference type="Proteomes" id="UP000066480"/>
    </source>
</evidence>
<name>A0A0K1JDR9_9MICO</name>
<dbReference type="Pfam" id="PF19054">
    <property type="entry name" value="DUF5753"/>
    <property type="match status" value="1"/>
</dbReference>
<dbReference type="SMART" id="SM00530">
    <property type="entry name" value="HTH_XRE"/>
    <property type="match status" value="1"/>
</dbReference>
<dbReference type="GO" id="GO:0003677">
    <property type="term" value="F:DNA binding"/>
    <property type="evidence" value="ECO:0007669"/>
    <property type="project" value="InterPro"/>
</dbReference>
<dbReference type="Proteomes" id="UP000066480">
    <property type="component" value="Chromosome"/>
</dbReference>
<dbReference type="EMBL" id="CP011112">
    <property type="protein sequence ID" value="AKU14856.1"/>
    <property type="molecule type" value="Genomic_DNA"/>
</dbReference>
<dbReference type="PROSITE" id="PS50943">
    <property type="entry name" value="HTH_CROC1"/>
    <property type="match status" value="1"/>
</dbReference>
<keyword evidence="3" id="KW-1185">Reference proteome</keyword>